<dbReference type="EMBL" id="BGPR01000167">
    <property type="protein sequence ID" value="GBM01304.1"/>
    <property type="molecule type" value="Genomic_DNA"/>
</dbReference>
<organism evidence="2 3">
    <name type="scientific">Araneus ventricosus</name>
    <name type="common">Orbweaver spider</name>
    <name type="synonym">Epeira ventricosa</name>
    <dbReference type="NCBI Taxonomy" id="182803"/>
    <lineage>
        <taxon>Eukaryota</taxon>
        <taxon>Metazoa</taxon>
        <taxon>Ecdysozoa</taxon>
        <taxon>Arthropoda</taxon>
        <taxon>Chelicerata</taxon>
        <taxon>Arachnida</taxon>
        <taxon>Araneae</taxon>
        <taxon>Araneomorphae</taxon>
        <taxon>Entelegynae</taxon>
        <taxon>Araneoidea</taxon>
        <taxon>Araneidae</taxon>
        <taxon>Araneus</taxon>
    </lineage>
</organism>
<proteinExistence type="predicted"/>
<keyword evidence="3" id="KW-1185">Reference proteome</keyword>
<dbReference type="AlphaFoldDB" id="A0A4Y2CBD5"/>
<keyword evidence="1" id="KW-0472">Membrane</keyword>
<reference evidence="2 3" key="1">
    <citation type="journal article" date="2019" name="Sci. Rep.">
        <title>Orb-weaving spider Araneus ventricosus genome elucidates the spidroin gene catalogue.</title>
        <authorList>
            <person name="Kono N."/>
            <person name="Nakamura H."/>
            <person name="Ohtoshi R."/>
            <person name="Moran D.A.P."/>
            <person name="Shinohara A."/>
            <person name="Yoshida Y."/>
            <person name="Fujiwara M."/>
            <person name="Mori M."/>
            <person name="Tomita M."/>
            <person name="Arakawa K."/>
        </authorList>
    </citation>
    <scope>NUCLEOTIDE SEQUENCE [LARGE SCALE GENOMIC DNA]</scope>
</reference>
<sequence>MSLHRCWDKGGRRVKVPPALFCEIDVLMLPSNSITYPETEPFGFKCLRILRPKAIMGRKLFKATFSLWEKTRFRWEGRRMMKARVFCFGVINCFASGVIFLHESQKEE</sequence>
<gene>
    <name evidence="2" type="ORF">AVEN_170352_1</name>
</gene>
<feature type="transmembrane region" description="Helical" evidence="1">
    <location>
        <begin position="83"/>
        <end position="102"/>
    </location>
</feature>
<keyword evidence="1" id="KW-1133">Transmembrane helix</keyword>
<evidence type="ECO:0000256" key="1">
    <source>
        <dbReference type="SAM" id="Phobius"/>
    </source>
</evidence>
<protein>
    <submittedName>
        <fullName evidence="2">Uncharacterized protein</fullName>
    </submittedName>
</protein>
<evidence type="ECO:0000313" key="3">
    <source>
        <dbReference type="Proteomes" id="UP000499080"/>
    </source>
</evidence>
<evidence type="ECO:0000313" key="2">
    <source>
        <dbReference type="EMBL" id="GBM01304.1"/>
    </source>
</evidence>
<name>A0A4Y2CBD5_ARAVE</name>
<comment type="caution">
    <text evidence="2">The sequence shown here is derived from an EMBL/GenBank/DDBJ whole genome shotgun (WGS) entry which is preliminary data.</text>
</comment>
<accession>A0A4Y2CBD5</accession>
<keyword evidence="1" id="KW-0812">Transmembrane</keyword>
<dbReference type="Proteomes" id="UP000499080">
    <property type="component" value="Unassembled WGS sequence"/>
</dbReference>